<dbReference type="Gene3D" id="3.20.20.70">
    <property type="entry name" value="Aldolase class I"/>
    <property type="match status" value="1"/>
</dbReference>
<dbReference type="EMBL" id="UINC01063885">
    <property type="protein sequence ID" value="SVB91990.1"/>
    <property type="molecule type" value="Genomic_DNA"/>
</dbReference>
<gene>
    <name evidence="1" type="ORF">METZ01_LOCUS244844</name>
</gene>
<accession>A0A382HXB5</accession>
<sequence>MAELFGVCVPVCSVFDNNETIDETGYLGHVDAMLEAGVHIILACGGTGEFAYLRPE</sequence>
<name>A0A382HXB5_9ZZZZ</name>
<reference evidence="1" key="1">
    <citation type="submission" date="2018-05" db="EMBL/GenBank/DDBJ databases">
        <authorList>
            <person name="Lanie J.A."/>
            <person name="Ng W.-L."/>
            <person name="Kazmierczak K.M."/>
            <person name="Andrzejewski T.M."/>
            <person name="Davidsen T.M."/>
            <person name="Wayne K.J."/>
            <person name="Tettelin H."/>
            <person name="Glass J.I."/>
            <person name="Rusch D."/>
            <person name="Podicherti R."/>
            <person name="Tsui H.-C.T."/>
            <person name="Winkler M.E."/>
        </authorList>
    </citation>
    <scope>NUCLEOTIDE SEQUENCE</scope>
</reference>
<dbReference type="Pfam" id="PF00701">
    <property type="entry name" value="DHDPS"/>
    <property type="match status" value="1"/>
</dbReference>
<dbReference type="InterPro" id="IPR002220">
    <property type="entry name" value="DapA-like"/>
</dbReference>
<feature type="non-terminal residue" evidence="1">
    <location>
        <position position="56"/>
    </location>
</feature>
<proteinExistence type="predicted"/>
<dbReference type="AlphaFoldDB" id="A0A382HXB5"/>
<dbReference type="GO" id="GO:0016829">
    <property type="term" value="F:lyase activity"/>
    <property type="evidence" value="ECO:0007669"/>
    <property type="project" value="InterPro"/>
</dbReference>
<evidence type="ECO:0000313" key="1">
    <source>
        <dbReference type="EMBL" id="SVB91990.1"/>
    </source>
</evidence>
<dbReference type="SUPFAM" id="SSF51569">
    <property type="entry name" value="Aldolase"/>
    <property type="match status" value="1"/>
</dbReference>
<protein>
    <submittedName>
        <fullName evidence="1">Uncharacterized protein</fullName>
    </submittedName>
</protein>
<organism evidence="1">
    <name type="scientific">marine metagenome</name>
    <dbReference type="NCBI Taxonomy" id="408172"/>
    <lineage>
        <taxon>unclassified sequences</taxon>
        <taxon>metagenomes</taxon>
        <taxon>ecological metagenomes</taxon>
    </lineage>
</organism>
<dbReference type="InterPro" id="IPR013785">
    <property type="entry name" value="Aldolase_TIM"/>
</dbReference>